<reference evidence="1 2" key="1">
    <citation type="journal article" date="2024" name="IMA Fungus">
        <title>IMA Genome - F19 : A genome assembly and annotation guide to empower mycologists, including annotated draft genome sequences of Ceratocystis pirilliformis, Diaporthe australafricana, Fusarium ophioides, Paecilomyces lecythidis, and Sporothrix stenoceras.</title>
        <authorList>
            <person name="Aylward J."/>
            <person name="Wilson A.M."/>
            <person name="Visagie C.M."/>
            <person name="Spraker J."/>
            <person name="Barnes I."/>
            <person name="Buitendag C."/>
            <person name="Ceriani C."/>
            <person name="Del Mar Angel L."/>
            <person name="du Plessis D."/>
            <person name="Fuchs T."/>
            <person name="Gasser K."/>
            <person name="Kramer D."/>
            <person name="Li W."/>
            <person name="Munsamy K."/>
            <person name="Piso A."/>
            <person name="Price J.L."/>
            <person name="Sonnekus B."/>
            <person name="Thomas C."/>
            <person name="van der Nest A."/>
            <person name="van Dijk A."/>
            <person name="van Heerden A."/>
            <person name="van Vuuren N."/>
            <person name="Yilmaz N."/>
            <person name="Duong T.A."/>
            <person name="van der Merwe N.A."/>
            <person name="Wingfield M.J."/>
            <person name="Wingfield B.D."/>
        </authorList>
    </citation>
    <scope>NUCLEOTIDE SEQUENCE [LARGE SCALE GENOMIC DNA]</scope>
    <source>
        <strain evidence="1 2">CMW 18167</strain>
    </source>
</reference>
<dbReference type="Proteomes" id="UP001583193">
    <property type="component" value="Unassembled WGS sequence"/>
</dbReference>
<protein>
    <submittedName>
        <fullName evidence="1">Uncharacterized protein</fullName>
    </submittedName>
</protein>
<comment type="caution">
    <text evidence="1">The sequence shown here is derived from an EMBL/GenBank/DDBJ whole genome shotgun (WGS) entry which is preliminary data.</text>
</comment>
<sequence>MTTTIPTHQPQQPAKRLLIFQETKDVTNKNESIYQPVNAAGLPISGSGPQMPSMLDLPLRLLKALTELLNHNKFKGWALLGAAPYHDVSEEGKFFAVILEQIRDPVSEKK</sequence>
<organism evidence="1 2">
    <name type="scientific">Paecilomyces lecythidis</name>
    <dbReference type="NCBI Taxonomy" id="3004212"/>
    <lineage>
        <taxon>Eukaryota</taxon>
        <taxon>Fungi</taxon>
        <taxon>Dikarya</taxon>
        <taxon>Ascomycota</taxon>
        <taxon>Pezizomycotina</taxon>
        <taxon>Eurotiomycetes</taxon>
        <taxon>Eurotiomycetidae</taxon>
        <taxon>Eurotiales</taxon>
        <taxon>Thermoascaceae</taxon>
        <taxon>Paecilomyces</taxon>
    </lineage>
</organism>
<proteinExistence type="predicted"/>
<gene>
    <name evidence="1" type="ORF">Plec18167_005725</name>
</gene>
<accession>A0ABR3XGK4</accession>
<evidence type="ECO:0000313" key="2">
    <source>
        <dbReference type="Proteomes" id="UP001583193"/>
    </source>
</evidence>
<evidence type="ECO:0000313" key="1">
    <source>
        <dbReference type="EMBL" id="KAL1875057.1"/>
    </source>
</evidence>
<keyword evidence="2" id="KW-1185">Reference proteome</keyword>
<dbReference type="EMBL" id="JAVDPF010000018">
    <property type="protein sequence ID" value="KAL1875057.1"/>
    <property type="molecule type" value="Genomic_DNA"/>
</dbReference>
<name>A0ABR3XGK4_9EURO</name>